<dbReference type="Proteomes" id="UP001302072">
    <property type="component" value="Chromosome"/>
</dbReference>
<keyword evidence="4" id="KW-0862">Zinc</keyword>
<gene>
    <name evidence="7" type="ORF">PDM29_17215</name>
</gene>
<dbReference type="RefSeq" id="WP_262246276.1">
    <property type="nucleotide sequence ID" value="NZ_CP115541.1"/>
</dbReference>
<keyword evidence="5" id="KW-0482">Metalloprotease</keyword>
<evidence type="ECO:0000256" key="5">
    <source>
        <dbReference type="ARBA" id="ARBA00023049"/>
    </source>
</evidence>
<reference evidence="7 8" key="1">
    <citation type="submission" date="2022-12" db="EMBL/GenBank/DDBJ databases">
        <title>Two new species, Stenotrophomonas aracearum and Stenotrophomonas oahuensis, isolated from Anthurium (Araceae family) in Hawaii.</title>
        <authorList>
            <person name="Chunag S.C."/>
            <person name="Dobhal S."/>
            <person name="Alvarez A."/>
            <person name="Arif M."/>
        </authorList>
    </citation>
    <scope>NUCLEOTIDE SEQUENCE [LARGE SCALE GENOMIC DNA]</scope>
    <source>
        <strain evidence="7 8">A5586</strain>
    </source>
</reference>
<evidence type="ECO:0000256" key="2">
    <source>
        <dbReference type="ARBA" id="ARBA00022723"/>
    </source>
</evidence>
<proteinExistence type="predicted"/>
<accession>A0ABY9YMD9</accession>
<keyword evidence="8" id="KW-1185">Reference proteome</keyword>
<dbReference type="InterPro" id="IPR028090">
    <property type="entry name" value="JAB_dom_prok"/>
</dbReference>
<protein>
    <submittedName>
        <fullName evidence="7">Mov34/MPN/PAD-1 family protein</fullName>
    </submittedName>
</protein>
<keyword evidence="2" id="KW-0479">Metal-binding</keyword>
<keyword evidence="3" id="KW-0378">Hydrolase</keyword>
<evidence type="ECO:0000313" key="7">
    <source>
        <dbReference type="EMBL" id="WNH52060.1"/>
    </source>
</evidence>
<dbReference type="Pfam" id="PF14464">
    <property type="entry name" value="Prok-JAB"/>
    <property type="match status" value="1"/>
</dbReference>
<feature type="domain" description="JAB" evidence="6">
    <location>
        <begin position="33"/>
        <end position="137"/>
    </location>
</feature>
<dbReference type="EMBL" id="CP115541">
    <property type="protein sequence ID" value="WNH52060.1"/>
    <property type="molecule type" value="Genomic_DNA"/>
</dbReference>
<dbReference type="SUPFAM" id="SSF102712">
    <property type="entry name" value="JAB1/MPN domain"/>
    <property type="match status" value="1"/>
</dbReference>
<dbReference type="Gene3D" id="3.40.140.10">
    <property type="entry name" value="Cytidine Deaminase, domain 2"/>
    <property type="match status" value="1"/>
</dbReference>
<keyword evidence="1" id="KW-0645">Protease</keyword>
<organism evidence="7 8">
    <name type="scientific">Stenotrophomonas oahuensis</name>
    <dbReference type="NCBI Taxonomy" id="3003271"/>
    <lineage>
        <taxon>Bacteria</taxon>
        <taxon>Pseudomonadati</taxon>
        <taxon>Pseudomonadota</taxon>
        <taxon>Gammaproteobacteria</taxon>
        <taxon>Lysobacterales</taxon>
        <taxon>Lysobacteraceae</taxon>
        <taxon>Stenotrophomonas</taxon>
    </lineage>
</organism>
<evidence type="ECO:0000256" key="3">
    <source>
        <dbReference type="ARBA" id="ARBA00022801"/>
    </source>
</evidence>
<evidence type="ECO:0000256" key="1">
    <source>
        <dbReference type="ARBA" id="ARBA00022670"/>
    </source>
</evidence>
<evidence type="ECO:0000313" key="8">
    <source>
        <dbReference type="Proteomes" id="UP001302072"/>
    </source>
</evidence>
<evidence type="ECO:0000259" key="6">
    <source>
        <dbReference type="Pfam" id="PF14464"/>
    </source>
</evidence>
<name>A0ABY9YMD9_9GAMM</name>
<evidence type="ECO:0000256" key="4">
    <source>
        <dbReference type="ARBA" id="ARBA00022833"/>
    </source>
</evidence>
<sequence>MPLTNDWSSRDQRKLIHLSPDTLGVFARYVQDSDEAPESGGLLLGTVHGEHLIIEQATAPTVWDLRLRTFFHRSAIGHAKLALDRWRASRGTVRYLGEWHTHPEDYPIPSGLDRSEWRRLAAGRRDKRPQLSIIVGRHGLHVELVHSDGNGVYFQPYQ</sequence>